<proteinExistence type="predicted"/>
<evidence type="ECO:0000313" key="2">
    <source>
        <dbReference type="Proteomes" id="UP001152747"/>
    </source>
</evidence>
<keyword evidence="2" id="KW-1185">Reference proteome</keyword>
<gene>
    <name evidence="1" type="ORF">CAMP_LOCUS2879</name>
</gene>
<organism evidence="1 2">
    <name type="scientific">Caenorhabditis angaria</name>
    <dbReference type="NCBI Taxonomy" id="860376"/>
    <lineage>
        <taxon>Eukaryota</taxon>
        <taxon>Metazoa</taxon>
        <taxon>Ecdysozoa</taxon>
        <taxon>Nematoda</taxon>
        <taxon>Chromadorea</taxon>
        <taxon>Rhabditida</taxon>
        <taxon>Rhabditina</taxon>
        <taxon>Rhabditomorpha</taxon>
        <taxon>Rhabditoidea</taxon>
        <taxon>Rhabditidae</taxon>
        <taxon>Peloderinae</taxon>
        <taxon>Caenorhabditis</taxon>
    </lineage>
</organism>
<sequence>MTTWDDLPDEMKFEVFDYLEKKDLYKYAVCSFDCLQEILRYSKAIKMVGIDALENSDIVLRIDLSHLKLICKQRGEFCVIEHCGETIFKIVGDHKHIAYQIFETILVKSKNFLKEIRVHDVDYMIKDGLVDKFPCLDMLYILTDSLDQAYSFLAKSQTISHLDVHIYKSSGNMEQVSIPEDLKFLELASLILSSYNAKVAYDIITILNTPETKFLHSVRCYTRGTRSLNVDENLMSFFKKAKCLETSFRFTNDQFIELVYRSHVDNLRSDGRYFEPSTIVDIVLDTMAWTYNSLDLELTNVDEGILEFEDRLYFYPETNSRFEHWKDSNIWYRRPELRCIYYRNNKFFRFNSRSALDG</sequence>
<reference evidence="1" key="1">
    <citation type="submission" date="2022-11" db="EMBL/GenBank/DDBJ databases">
        <authorList>
            <person name="Kikuchi T."/>
        </authorList>
    </citation>
    <scope>NUCLEOTIDE SEQUENCE</scope>
    <source>
        <strain evidence="1">PS1010</strain>
    </source>
</reference>
<protein>
    <recommendedName>
        <fullName evidence="3">F-box domain-containing protein</fullName>
    </recommendedName>
</protein>
<dbReference type="Proteomes" id="UP001152747">
    <property type="component" value="Unassembled WGS sequence"/>
</dbReference>
<dbReference type="EMBL" id="CANHGI010000001">
    <property type="protein sequence ID" value="CAI5440242.1"/>
    <property type="molecule type" value="Genomic_DNA"/>
</dbReference>
<name>A0A9P1MUK0_9PELO</name>
<evidence type="ECO:0008006" key="3">
    <source>
        <dbReference type="Google" id="ProtNLM"/>
    </source>
</evidence>
<evidence type="ECO:0000313" key="1">
    <source>
        <dbReference type="EMBL" id="CAI5440242.1"/>
    </source>
</evidence>
<accession>A0A9P1MUK0</accession>
<dbReference type="AlphaFoldDB" id="A0A9P1MUK0"/>
<comment type="caution">
    <text evidence="1">The sequence shown here is derived from an EMBL/GenBank/DDBJ whole genome shotgun (WGS) entry which is preliminary data.</text>
</comment>